<protein>
    <submittedName>
        <fullName evidence="1">20037_t:CDS:1</fullName>
    </submittedName>
</protein>
<dbReference type="OrthoDB" id="2314769at2759"/>
<reference evidence="1" key="1">
    <citation type="submission" date="2021-06" db="EMBL/GenBank/DDBJ databases">
        <authorList>
            <person name="Kallberg Y."/>
            <person name="Tangrot J."/>
            <person name="Rosling A."/>
        </authorList>
    </citation>
    <scope>NUCLEOTIDE SEQUENCE</scope>
    <source>
        <strain evidence="1">IN212</strain>
    </source>
</reference>
<organism evidence="1 2">
    <name type="scientific">Racocetra fulgida</name>
    <dbReference type="NCBI Taxonomy" id="60492"/>
    <lineage>
        <taxon>Eukaryota</taxon>
        <taxon>Fungi</taxon>
        <taxon>Fungi incertae sedis</taxon>
        <taxon>Mucoromycota</taxon>
        <taxon>Glomeromycotina</taxon>
        <taxon>Glomeromycetes</taxon>
        <taxon>Diversisporales</taxon>
        <taxon>Gigasporaceae</taxon>
        <taxon>Racocetra</taxon>
    </lineage>
</organism>
<sequence>DTKISLYQEMCNIKNQLENSKDSIQQLDPILLKDPLLNRRSECRGKSRQIVKKVCKGFIEVACKPSRGIARDENSKS</sequence>
<proteinExistence type="predicted"/>
<evidence type="ECO:0000313" key="2">
    <source>
        <dbReference type="Proteomes" id="UP000789396"/>
    </source>
</evidence>
<evidence type="ECO:0000313" key="1">
    <source>
        <dbReference type="EMBL" id="CAG8533498.1"/>
    </source>
</evidence>
<comment type="caution">
    <text evidence="1">The sequence shown here is derived from an EMBL/GenBank/DDBJ whole genome shotgun (WGS) entry which is preliminary data.</text>
</comment>
<gene>
    <name evidence="1" type="ORF">RFULGI_LOCUS3898</name>
</gene>
<dbReference type="AlphaFoldDB" id="A0A9N9FG39"/>
<feature type="non-terminal residue" evidence="1">
    <location>
        <position position="1"/>
    </location>
</feature>
<dbReference type="EMBL" id="CAJVPZ010003644">
    <property type="protein sequence ID" value="CAG8533498.1"/>
    <property type="molecule type" value="Genomic_DNA"/>
</dbReference>
<keyword evidence="2" id="KW-1185">Reference proteome</keyword>
<accession>A0A9N9FG39</accession>
<dbReference type="Proteomes" id="UP000789396">
    <property type="component" value="Unassembled WGS sequence"/>
</dbReference>
<name>A0A9N9FG39_9GLOM</name>